<feature type="transmembrane region" description="Helical" evidence="1">
    <location>
        <begin position="108"/>
        <end position="129"/>
    </location>
</feature>
<dbReference type="EMBL" id="CP000471">
    <property type="protein sequence ID" value="ABK43886.1"/>
    <property type="molecule type" value="Genomic_DNA"/>
</dbReference>
<feature type="transmembrane region" description="Helical" evidence="1">
    <location>
        <begin position="6"/>
        <end position="22"/>
    </location>
</feature>
<keyword evidence="3" id="KW-1185">Reference proteome</keyword>
<dbReference type="Proteomes" id="UP000002586">
    <property type="component" value="Chromosome"/>
</dbReference>
<feature type="transmembrane region" description="Helical" evidence="1">
    <location>
        <begin position="34"/>
        <end position="54"/>
    </location>
</feature>
<reference evidence="2 3" key="2">
    <citation type="journal article" date="2012" name="Int. J. Syst. Evol. Microbiol.">
        <title>Magnetococcus marinus gen. nov., sp. nov., a marine, magnetotactic bacterium that represents a novel lineage (Magnetococcaceae fam. nov.; Magnetococcales ord. nov.) at the base of the Alphaproteobacteria.</title>
        <authorList>
            <person name="Bazylinski D.A."/>
            <person name="Williams T.J."/>
            <person name="Lefevre C.T."/>
            <person name="Berg R.J."/>
            <person name="Zhang C.L."/>
            <person name="Bowser S.S."/>
            <person name="Dean A.J."/>
            <person name="Beveridge T.J."/>
        </authorList>
    </citation>
    <scope>NUCLEOTIDE SEQUENCE [LARGE SCALE GENOMIC DNA]</scope>
    <source>
        <strain evidence="3">ATCC BAA-1437 / JCM 17883 / MC-1</strain>
    </source>
</reference>
<dbReference type="RefSeq" id="WP_011713040.1">
    <property type="nucleotide sequence ID" value="NC_008576.1"/>
</dbReference>
<feature type="transmembrane region" description="Helical" evidence="1">
    <location>
        <begin position="141"/>
        <end position="161"/>
    </location>
</feature>
<keyword evidence="1" id="KW-1133">Transmembrane helix</keyword>
<organism evidence="2 3">
    <name type="scientific">Magnetococcus marinus (strain ATCC BAA-1437 / JCM 17883 / MC-1)</name>
    <dbReference type="NCBI Taxonomy" id="156889"/>
    <lineage>
        <taxon>Bacteria</taxon>
        <taxon>Pseudomonadati</taxon>
        <taxon>Pseudomonadota</taxon>
        <taxon>Magnetococcia</taxon>
        <taxon>Magnetococcales</taxon>
        <taxon>Magnetococcaceae</taxon>
        <taxon>Magnetococcus</taxon>
    </lineage>
</organism>
<dbReference type="AlphaFoldDB" id="A0L7E3"/>
<gene>
    <name evidence="2" type="ordered locus">Mmc1_1375</name>
</gene>
<evidence type="ECO:0000313" key="2">
    <source>
        <dbReference type="EMBL" id="ABK43886.1"/>
    </source>
</evidence>
<dbReference type="KEGG" id="mgm:Mmc1_1375"/>
<keyword evidence="1" id="KW-0472">Membrane</keyword>
<protein>
    <submittedName>
        <fullName evidence="2">Uncharacterized protein</fullName>
    </submittedName>
</protein>
<keyword evidence="1" id="KW-0812">Transmembrane</keyword>
<feature type="transmembrane region" description="Helical" evidence="1">
    <location>
        <begin position="173"/>
        <end position="191"/>
    </location>
</feature>
<sequence length="213" mass="23601">MEIFIFFLIIILLFDAVIGFLIGKDAGRRGMSSIGWGLFVFFTSIFGIIIYIAVQQPRLTPEELSAIKQEKAEKEPASKGLSVKAHAAVEKAYAMAPSINKEKVDDGIWKSVNFFVGIVDFLSVLLAPLPNVMLAKKGRLAYVWLVIYLFLVAIPIYQASTDKHYDGPSETDFLIGFIGFAIIITVIRLAINGILKLTARKITAQNVDNTERS</sequence>
<proteinExistence type="predicted"/>
<name>A0L7E3_MAGMM</name>
<accession>A0L7E3</accession>
<dbReference type="HOGENOM" id="CLU_1293104_0_0_5"/>
<reference evidence="3" key="1">
    <citation type="journal article" date="2009" name="Appl. Environ. Microbiol.">
        <title>Complete genome sequence of the chemolithoautotrophic marine magnetotactic coccus strain MC-1.</title>
        <authorList>
            <person name="Schubbe S."/>
            <person name="Williams T.J."/>
            <person name="Xie G."/>
            <person name="Kiss H.E."/>
            <person name="Brettin T.S."/>
            <person name="Martinez D."/>
            <person name="Ross C.A."/>
            <person name="Schuler D."/>
            <person name="Cox B.L."/>
            <person name="Nealson K.H."/>
            <person name="Bazylinski D.A."/>
        </authorList>
    </citation>
    <scope>NUCLEOTIDE SEQUENCE [LARGE SCALE GENOMIC DNA]</scope>
    <source>
        <strain evidence="3">ATCC BAA-1437 / JCM 17883 / MC-1</strain>
    </source>
</reference>
<evidence type="ECO:0000256" key="1">
    <source>
        <dbReference type="SAM" id="Phobius"/>
    </source>
</evidence>
<evidence type="ECO:0000313" key="3">
    <source>
        <dbReference type="Proteomes" id="UP000002586"/>
    </source>
</evidence>